<evidence type="ECO:0008006" key="4">
    <source>
        <dbReference type="Google" id="ProtNLM"/>
    </source>
</evidence>
<gene>
    <name evidence="3" type="ORF">Harvfovirus1_61</name>
</gene>
<name>A0A3G4ZZP0_9VIRU</name>
<keyword evidence="2" id="KW-0677">Repeat</keyword>
<dbReference type="InterPro" id="IPR032675">
    <property type="entry name" value="LRR_dom_sf"/>
</dbReference>
<keyword evidence="1" id="KW-0433">Leucine-rich repeat</keyword>
<sequence>MDRFYLIPFVCLSEYLNRDELLSLARTSLKNKKRFSSEAKTICKIQNIHEGTRLFNSYKKIRFSYTYRDEHWPEISFPKSSLVELTLVDLNLPITLLTEMTNLTRLRLAGNHYINFELAHIPNSLRKLEIHEWGIISSHIKNLTNLESLDIVANELIDDAGISNLTNLKSLSVPNNRLISNAAIENLTLLESLNIEGNCRWISNWGLRRLKNIESLNLDSNSDITWEGYSHLTKLSSLNMSYNNQASTLPKLPNLKILMASFCVNLDERSLMNETNLTALNISGTRLTGSCFKHLPNLTSLNIFYTKLSGEGLRYLTNLRKLFLGQQSGVCDEDIKYLISLRELNLYSNKMITNDGIKHLTNLSILDRRESLVTKDLIFYKRNWANGS</sequence>
<proteinExistence type="predicted"/>
<reference evidence="3" key="1">
    <citation type="submission" date="2018-10" db="EMBL/GenBank/DDBJ databases">
        <title>Hidden diversity of soil giant viruses.</title>
        <authorList>
            <person name="Schulz F."/>
            <person name="Alteio L."/>
            <person name="Goudeau D."/>
            <person name="Ryan E.M."/>
            <person name="Malmstrom R.R."/>
            <person name="Blanchard J."/>
            <person name="Woyke T."/>
        </authorList>
    </citation>
    <scope>NUCLEOTIDE SEQUENCE</scope>
    <source>
        <strain evidence="3">HAV1</strain>
    </source>
</reference>
<dbReference type="PANTHER" id="PTHR46652">
    <property type="entry name" value="LEUCINE-RICH REPEAT AND IQ DOMAIN-CONTAINING PROTEIN 1-RELATED"/>
    <property type="match status" value="1"/>
</dbReference>
<evidence type="ECO:0000256" key="2">
    <source>
        <dbReference type="ARBA" id="ARBA00022737"/>
    </source>
</evidence>
<dbReference type="EMBL" id="MK072243">
    <property type="protein sequence ID" value="AYV80436.1"/>
    <property type="molecule type" value="Genomic_DNA"/>
</dbReference>
<dbReference type="InterPro" id="IPR001611">
    <property type="entry name" value="Leu-rich_rpt"/>
</dbReference>
<dbReference type="InterPro" id="IPR006553">
    <property type="entry name" value="Leu-rich_rpt_Cys-con_subtyp"/>
</dbReference>
<dbReference type="InterPro" id="IPR050836">
    <property type="entry name" value="SDS22/Internalin_LRR"/>
</dbReference>
<evidence type="ECO:0000313" key="3">
    <source>
        <dbReference type="EMBL" id="AYV80436.1"/>
    </source>
</evidence>
<accession>A0A3G4ZZP0</accession>
<dbReference type="PANTHER" id="PTHR46652:SF3">
    <property type="entry name" value="LEUCINE-RICH REPEAT-CONTAINING PROTEIN 9"/>
    <property type="match status" value="1"/>
</dbReference>
<dbReference type="SMART" id="SM00367">
    <property type="entry name" value="LRR_CC"/>
    <property type="match status" value="5"/>
</dbReference>
<evidence type="ECO:0000256" key="1">
    <source>
        <dbReference type="ARBA" id="ARBA00022614"/>
    </source>
</evidence>
<organism evidence="3">
    <name type="scientific">Harvfovirus sp</name>
    <dbReference type="NCBI Taxonomy" id="2487768"/>
    <lineage>
        <taxon>Viruses</taxon>
        <taxon>Varidnaviria</taxon>
        <taxon>Bamfordvirae</taxon>
        <taxon>Nucleocytoviricota</taxon>
        <taxon>Megaviricetes</taxon>
        <taxon>Imitervirales</taxon>
        <taxon>Mimiviridae</taxon>
        <taxon>Klosneuvirinae</taxon>
    </lineage>
</organism>
<dbReference type="Gene3D" id="3.80.10.10">
    <property type="entry name" value="Ribonuclease Inhibitor"/>
    <property type="match status" value="2"/>
</dbReference>
<protein>
    <recommendedName>
        <fullName evidence="4">Leucine-rich repeat protein</fullName>
    </recommendedName>
</protein>
<dbReference type="SUPFAM" id="SSF52058">
    <property type="entry name" value="L domain-like"/>
    <property type="match status" value="1"/>
</dbReference>
<dbReference type="Pfam" id="PF13516">
    <property type="entry name" value="LRR_6"/>
    <property type="match status" value="3"/>
</dbReference>